<feature type="binding site" evidence="9">
    <location>
        <position position="158"/>
    </location>
    <ligand>
        <name>Mg(2+)</name>
        <dbReference type="ChEBI" id="CHEBI:18420"/>
        <label>1</label>
    </ligand>
</feature>
<dbReference type="PROSITE" id="PS51462">
    <property type="entry name" value="NUDIX"/>
    <property type="match status" value="1"/>
</dbReference>
<evidence type="ECO:0000259" key="11">
    <source>
        <dbReference type="PROSITE" id="PS51462"/>
    </source>
</evidence>
<evidence type="ECO:0000313" key="12">
    <source>
        <dbReference type="EMBL" id="CTQ67341.1"/>
    </source>
</evidence>
<comment type="cofactor">
    <cofactor evidence="2 9">
        <name>Mg(2+)</name>
        <dbReference type="ChEBI" id="CHEBI:18420"/>
    </cofactor>
</comment>
<feature type="short sequence motif" description="Nudix box" evidence="10">
    <location>
        <begin position="91"/>
        <end position="112"/>
    </location>
</feature>
<dbReference type="Gene3D" id="3.90.79.10">
    <property type="entry name" value="Nucleoside Triphosphate Pyrophosphohydrolase"/>
    <property type="match status" value="1"/>
</dbReference>
<dbReference type="SUPFAM" id="SSF55811">
    <property type="entry name" value="Nudix"/>
    <property type="match status" value="1"/>
</dbReference>
<reference evidence="13" key="1">
    <citation type="submission" date="2015-07" db="EMBL/GenBank/DDBJ databases">
        <authorList>
            <person name="Rodrigo-Torres Lidia"/>
            <person name="Arahal R.David."/>
        </authorList>
    </citation>
    <scope>NUCLEOTIDE SEQUENCE [LARGE SCALE GENOMIC DNA]</scope>
    <source>
        <strain evidence="13">CECT 5112</strain>
    </source>
</reference>
<dbReference type="PANTHER" id="PTHR11839">
    <property type="entry name" value="UDP/ADP-SUGAR PYROPHOSPHATASE"/>
    <property type="match status" value="1"/>
</dbReference>
<proteinExistence type="inferred from homology"/>
<organism evidence="12 13">
    <name type="scientific">Roseibium alexandrii</name>
    <dbReference type="NCBI Taxonomy" id="388408"/>
    <lineage>
        <taxon>Bacteria</taxon>
        <taxon>Pseudomonadati</taxon>
        <taxon>Pseudomonadota</taxon>
        <taxon>Alphaproteobacteria</taxon>
        <taxon>Hyphomicrobiales</taxon>
        <taxon>Stappiaceae</taxon>
        <taxon>Roseibium</taxon>
    </lineage>
</organism>
<feature type="binding site" evidence="9">
    <location>
        <position position="105"/>
    </location>
    <ligand>
        <name>Mg(2+)</name>
        <dbReference type="ChEBI" id="CHEBI:18420"/>
        <label>1</label>
    </ligand>
</feature>
<evidence type="ECO:0000256" key="3">
    <source>
        <dbReference type="ARBA" id="ARBA00007275"/>
    </source>
</evidence>
<accession>A0A0M6ZYH1</accession>
<dbReference type="InterPro" id="IPR000086">
    <property type="entry name" value="NUDIX_hydrolase_dom"/>
</dbReference>
<dbReference type="Pfam" id="PF00293">
    <property type="entry name" value="NUDIX"/>
    <property type="match status" value="1"/>
</dbReference>
<evidence type="ECO:0000313" key="13">
    <source>
        <dbReference type="Proteomes" id="UP000053235"/>
    </source>
</evidence>
<dbReference type="RefSeq" id="WP_055671156.1">
    <property type="nucleotide sequence ID" value="NZ_CXWD01000004.1"/>
</dbReference>
<keyword evidence="6 12" id="KW-0378">Hydrolase</keyword>
<keyword evidence="9" id="KW-0479">Metal-binding</keyword>
<dbReference type="EMBL" id="CXWD01000004">
    <property type="protein sequence ID" value="CTQ67341.1"/>
    <property type="molecule type" value="Genomic_DNA"/>
</dbReference>
<evidence type="ECO:0000256" key="9">
    <source>
        <dbReference type="PIRSR" id="PIRSR604385-2"/>
    </source>
</evidence>
<evidence type="ECO:0000256" key="2">
    <source>
        <dbReference type="ARBA" id="ARBA00001946"/>
    </source>
</evidence>
<dbReference type="GO" id="GO:0019693">
    <property type="term" value="P:ribose phosphate metabolic process"/>
    <property type="evidence" value="ECO:0007669"/>
    <property type="project" value="TreeGrafter"/>
</dbReference>
<evidence type="ECO:0000256" key="4">
    <source>
        <dbReference type="ARBA" id="ARBA00011738"/>
    </source>
</evidence>
<keyword evidence="13" id="KW-1185">Reference proteome</keyword>
<comment type="subunit">
    <text evidence="4">Homodimer.</text>
</comment>
<comment type="similarity">
    <text evidence="3">Belongs to the Nudix hydrolase family. NudK subfamily.</text>
</comment>
<dbReference type="InterPro" id="IPR004385">
    <property type="entry name" value="NDP_pyrophosphatase"/>
</dbReference>
<dbReference type="OrthoDB" id="5292471at2"/>
<dbReference type="STRING" id="388408.LAX5112_01340"/>
<evidence type="ECO:0000256" key="5">
    <source>
        <dbReference type="ARBA" id="ARBA00016377"/>
    </source>
</evidence>
<protein>
    <recommendedName>
        <fullName evidence="5">GDP-mannose pyrophosphatase</fullName>
    </recommendedName>
    <alternativeName>
        <fullName evidence="7">GDP-mannose hydrolase</fullName>
    </alternativeName>
    <alternativeName>
        <fullName evidence="8">GDPMK</fullName>
    </alternativeName>
</protein>
<dbReference type="GO" id="GO:0016818">
    <property type="term" value="F:hydrolase activity, acting on acid anhydrides, in phosphorus-containing anhydrides"/>
    <property type="evidence" value="ECO:0007669"/>
    <property type="project" value="InterPro"/>
</dbReference>
<gene>
    <name evidence="12" type="primary">nudK</name>
    <name evidence="12" type="ORF">LAX5112_01340</name>
</gene>
<dbReference type="NCBIfam" id="TIGR00052">
    <property type="entry name" value="nudix-type nucleoside diphosphatase, YffH/AdpP family"/>
    <property type="match status" value="1"/>
</dbReference>
<dbReference type="GO" id="GO:0006753">
    <property type="term" value="P:nucleoside phosphate metabolic process"/>
    <property type="evidence" value="ECO:0007669"/>
    <property type="project" value="TreeGrafter"/>
</dbReference>
<dbReference type="GO" id="GO:0005829">
    <property type="term" value="C:cytosol"/>
    <property type="evidence" value="ECO:0007669"/>
    <property type="project" value="TreeGrafter"/>
</dbReference>
<evidence type="ECO:0000256" key="1">
    <source>
        <dbReference type="ARBA" id="ARBA00000847"/>
    </source>
</evidence>
<feature type="binding site" evidence="9">
    <location>
        <position position="90"/>
    </location>
    <ligand>
        <name>Mg(2+)</name>
        <dbReference type="ChEBI" id="CHEBI:18420"/>
        <label>1</label>
    </ligand>
</feature>
<dbReference type="PANTHER" id="PTHR11839:SF18">
    <property type="entry name" value="NUDIX HYDROLASE DOMAIN-CONTAINING PROTEIN"/>
    <property type="match status" value="1"/>
</dbReference>
<evidence type="ECO:0000256" key="8">
    <source>
        <dbReference type="ARBA" id="ARBA00032272"/>
    </source>
</evidence>
<evidence type="ECO:0000256" key="6">
    <source>
        <dbReference type="ARBA" id="ARBA00022801"/>
    </source>
</evidence>
<evidence type="ECO:0000256" key="7">
    <source>
        <dbReference type="ARBA" id="ARBA00032162"/>
    </source>
</evidence>
<dbReference type="Proteomes" id="UP000053235">
    <property type="component" value="Unassembled WGS sequence"/>
</dbReference>
<dbReference type="InterPro" id="IPR015797">
    <property type="entry name" value="NUDIX_hydrolase-like_dom_sf"/>
</dbReference>
<comment type="catalytic activity">
    <reaction evidence="1">
        <text>GDP-alpha-D-mannose + H2O = alpha-D-mannose 1-phosphate + GMP + 2 H(+)</text>
        <dbReference type="Rhea" id="RHEA:27978"/>
        <dbReference type="ChEBI" id="CHEBI:15377"/>
        <dbReference type="ChEBI" id="CHEBI:15378"/>
        <dbReference type="ChEBI" id="CHEBI:57527"/>
        <dbReference type="ChEBI" id="CHEBI:58115"/>
        <dbReference type="ChEBI" id="CHEBI:58409"/>
    </reaction>
</comment>
<evidence type="ECO:0000256" key="10">
    <source>
        <dbReference type="PIRSR" id="PIRSR604385-3"/>
    </source>
</evidence>
<sequence length="201" mass="22714">MSAPVKETDFLKILNEELLSNNWGKVTKYTLDYRRRDGTWQRLTREVYDRGHGAACLLHNSETGCVLLTRQFRLPVWLTDGSAAFIEAPAGLLEGARPDERMRAELMEETGFEVSELEHLFDLQMSPGSITEILSYFRGSYQERQRTGEGGGAESEGEDIEVLHVPLEEALLMVSDGRIRDAKTVILLQDLALRELRAAKD</sequence>
<dbReference type="AlphaFoldDB" id="A0A0M6ZYH1"/>
<name>A0A0M6ZYH1_9HYPH</name>
<dbReference type="GO" id="GO:0046872">
    <property type="term" value="F:metal ion binding"/>
    <property type="evidence" value="ECO:0007669"/>
    <property type="project" value="UniProtKB-KW"/>
</dbReference>
<feature type="domain" description="Nudix hydrolase" evidence="11">
    <location>
        <begin position="49"/>
        <end position="187"/>
    </location>
</feature>
<feature type="binding site" evidence="9">
    <location>
        <position position="109"/>
    </location>
    <ligand>
        <name>Mg(2+)</name>
        <dbReference type="ChEBI" id="CHEBI:18420"/>
        <label>1</label>
    </ligand>
</feature>
<keyword evidence="9" id="KW-0460">Magnesium</keyword>